<reference evidence="1 2" key="1">
    <citation type="submission" date="2019-05" db="EMBL/GenBank/DDBJ databases">
        <authorList>
            <person name="Narsing Rao M.P."/>
            <person name="Li W.J."/>
        </authorList>
    </citation>
    <scope>NUCLEOTIDE SEQUENCE [LARGE SCALE GENOMIC DNA]</scope>
    <source>
        <strain evidence="1 2">SYSU_K30003</strain>
    </source>
</reference>
<gene>
    <name evidence="1" type="ORF">FE782_01810</name>
</gene>
<name>A0A5R9GPC3_9BACL</name>
<proteinExistence type="predicted"/>
<dbReference type="AlphaFoldDB" id="A0A5R9GPC3"/>
<dbReference type="OrthoDB" id="456914at2"/>
<evidence type="ECO:0000313" key="2">
    <source>
        <dbReference type="Proteomes" id="UP000309676"/>
    </source>
</evidence>
<dbReference type="Proteomes" id="UP000309676">
    <property type="component" value="Unassembled WGS sequence"/>
</dbReference>
<evidence type="ECO:0000313" key="1">
    <source>
        <dbReference type="EMBL" id="TLS54105.1"/>
    </source>
</evidence>
<accession>A0A5R9GPC3</accession>
<comment type="caution">
    <text evidence="1">The sequence shown here is derived from an EMBL/GenBank/DDBJ whole genome shotgun (WGS) entry which is preliminary data.</text>
</comment>
<dbReference type="EMBL" id="VCIW01000001">
    <property type="protein sequence ID" value="TLS54105.1"/>
    <property type="molecule type" value="Genomic_DNA"/>
</dbReference>
<protein>
    <submittedName>
        <fullName evidence="1">Uncharacterized protein</fullName>
    </submittedName>
</protein>
<keyword evidence="2" id="KW-1185">Reference proteome</keyword>
<dbReference type="RefSeq" id="WP_138191888.1">
    <property type="nucleotide sequence ID" value="NZ_VCIW01000001.1"/>
</dbReference>
<organism evidence="1 2">
    <name type="scientific">Paenibacillus antri</name>
    <dbReference type="NCBI Taxonomy" id="2582848"/>
    <lineage>
        <taxon>Bacteria</taxon>
        <taxon>Bacillati</taxon>
        <taxon>Bacillota</taxon>
        <taxon>Bacilli</taxon>
        <taxon>Bacillales</taxon>
        <taxon>Paenibacillaceae</taxon>
        <taxon>Paenibacillus</taxon>
    </lineage>
</organism>
<sequence length="133" mass="15262">MSNPITNLVTMDVANMVSNAIDSFTSYYKAKEVEKTERERIIACLNAITKKMETDRSNFETFLKTSFAERERLYKSMDAVIQKGLETNDLETVKFASQVMLNVYNKNPLDGFKDVSQGIQMDVLKPIRTFIED</sequence>